<evidence type="ECO:0000256" key="1">
    <source>
        <dbReference type="ARBA" id="ARBA00010928"/>
    </source>
</evidence>
<dbReference type="InterPro" id="IPR055170">
    <property type="entry name" value="GFO_IDH_MocA-like_dom"/>
</dbReference>
<evidence type="ECO:0000313" key="5">
    <source>
        <dbReference type="EMBL" id="MFC4587294.1"/>
    </source>
</evidence>
<dbReference type="InterPro" id="IPR036291">
    <property type="entry name" value="NAD(P)-bd_dom_sf"/>
</dbReference>
<dbReference type="EMBL" id="JBHSFN010000008">
    <property type="protein sequence ID" value="MFC4587294.1"/>
    <property type="molecule type" value="Genomic_DNA"/>
</dbReference>
<dbReference type="SUPFAM" id="SSF51735">
    <property type="entry name" value="NAD(P)-binding Rossmann-fold domains"/>
    <property type="match status" value="1"/>
</dbReference>
<dbReference type="RefSeq" id="WP_262844040.1">
    <property type="nucleotide sequence ID" value="NZ_JANZYP010000024.1"/>
</dbReference>
<evidence type="ECO:0000313" key="6">
    <source>
        <dbReference type="Proteomes" id="UP001595891"/>
    </source>
</evidence>
<proteinExistence type="inferred from homology"/>
<evidence type="ECO:0000259" key="3">
    <source>
        <dbReference type="Pfam" id="PF01408"/>
    </source>
</evidence>
<dbReference type="InterPro" id="IPR000683">
    <property type="entry name" value="Gfo/Idh/MocA-like_OxRdtase_N"/>
</dbReference>
<keyword evidence="2" id="KW-0560">Oxidoreductase</keyword>
<evidence type="ECO:0000259" key="4">
    <source>
        <dbReference type="Pfam" id="PF22725"/>
    </source>
</evidence>
<dbReference type="Pfam" id="PF01408">
    <property type="entry name" value="GFO_IDH_MocA"/>
    <property type="match status" value="1"/>
</dbReference>
<name>A0ABV9EGM4_9ACTN</name>
<organism evidence="5 6">
    <name type="scientific">Sphaerisporangium corydalis</name>
    <dbReference type="NCBI Taxonomy" id="1441875"/>
    <lineage>
        <taxon>Bacteria</taxon>
        <taxon>Bacillati</taxon>
        <taxon>Actinomycetota</taxon>
        <taxon>Actinomycetes</taxon>
        <taxon>Streptosporangiales</taxon>
        <taxon>Streptosporangiaceae</taxon>
        <taxon>Sphaerisporangium</taxon>
    </lineage>
</organism>
<dbReference type="Gene3D" id="3.40.50.720">
    <property type="entry name" value="NAD(P)-binding Rossmann-like Domain"/>
    <property type="match status" value="1"/>
</dbReference>
<keyword evidence="6" id="KW-1185">Reference proteome</keyword>
<evidence type="ECO:0000256" key="2">
    <source>
        <dbReference type="ARBA" id="ARBA00023002"/>
    </source>
</evidence>
<gene>
    <name evidence="5" type="ORF">ACFO8L_14465</name>
</gene>
<dbReference type="PANTHER" id="PTHR22604:SF105">
    <property type="entry name" value="TRANS-1,2-DIHYDROBENZENE-1,2-DIOL DEHYDROGENASE"/>
    <property type="match status" value="1"/>
</dbReference>
<dbReference type="InterPro" id="IPR050984">
    <property type="entry name" value="Gfo/Idh/MocA_domain"/>
</dbReference>
<feature type="domain" description="Gfo/Idh/MocA-like oxidoreductase N-terminal" evidence="3">
    <location>
        <begin position="18"/>
        <end position="128"/>
    </location>
</feature>
<dbReference type="PANTHER" id="PTHR22604">
    <property type="entry name" value="OXIDOREDUCTASES"/>
    <property type="match status" value="1"/>
</dbReference>
<feature type="domain" description="GFO/IDH/MocA-like oxidoreductase" evidence="4">
    <location>
        <begin position="143"/>
        <end position="253"/>
    </location>
</feature>
<dbReference type="Gene3D" id="3.30.360.10">
    <property type="entry name" value="Dihydrodipicolinate Reductase, domain 2"/>
    <property type="match status" value="1"/>
</dbReference>
<protein>
    <submittedName>
        <fullName evidence="5">Gfo/Idh/MocA family protein</fullName>
    </submittedName>
</protein>
<sequence length="333" mass="35647">MAGQAGETRPVRLGLACTGWIAEWAVHQPIRDGSPATVAFVASRDPARARAYAAERAIPASGAWPDLLDRPDVDAVYVATPNAGHLRLALEAVRAGKHVLCEKPLGHDPGAVAELCAEARRRRVLVREAYHYRAHPALAGVLAALRGGAVGEVRRVEVHYGWPLERADDVRLSAELDGGALMDVGCYGLDLVRRLTPALPEVTGVRARTGPTGVDLTAEVRLRSGPVRARVWASLRSPAFVCDARVTGTEGSLGLSSPFLPVLPGPEATRLFRARWGPGTRAPAPREGPFTSYRYQLDAFARDVAAGEYGAGEGIADQARLLGQVRERMRGAR</sequence>
<dbReference type="Pfam" id="PF22725">
    <property type="entry name" value="GFO_IDH_MocA_C3"/>
    <property type="match status" value="1"/>
</dbReference>
<comment type="caution">
    <text evidence="5">The sequence shown here is derived from an EMBL/GenBank/DDBJ whole genome shotgun (WGS) entry which is preliminary data.</text>
</comment>
<accession>A0ABV9EGM4</accession>
<reference evidence="6" key="1">
    <citation type="journal article" date="2019" name="Int. J. Syst. Evol. Microbiol.">
        <title>The Global Catalogue of Microorganisms (GCM) 10K type strain sequencing project: providing services to taxonomists for standard genome sequencing and annotation.</title>
        <authorList>
            <consortium name="The Broad Institute Genomics Platform"/>
            <consortium name="The Broad Institute Genome Sequencing Center for Infectious Disease"/>
            <person name="Wu L."/>
            <person name="Ma J."/>
        </authorList>
    </citation>
    <scope>NUCLEOTIDE SEQUENCE [LARGE SCALE GENOMIC DNA]</scope>
    <source>
        <strain evidence="6">CCUG 49560</strain>
    </source>
</reference>
<dbReference type="SUPFAM" id="SSF55347">
    <property type="entry name" value="Glyceraldehyde-3-phosphate dehydrogenase-like, C-terminal domain"/>
    <property type="match status" value="1"/>
</dbReference>
<comment type="similarity">
    <text evidence="1">Belongs to the Gfo/Idh/MocA family.</text>
</comment>
<dbReference type="Proteomes" id="UP001595891">
    <property type="component" value="Unassembled WGS sequence"/>
</dbReference>